<dbReference type="NCBIfam" id="TIGR00125">
    <property type="entry name" value="cyt_tran_rel"/>
    <property type="match status" value="1"/>
</dbReference>
<gene>
    <name evidence="10" type="primary">nadD</name>
    <name evidence="12" type="ORF">JOC73_002390</name>
</gene>
<evidence type="ECO:0000256" key="10">
    <source>
        <dbReference type="HAMAP-Rule" id="MF_00244"/>
    </source>
</evidence>
<evidence type="ECO:0000256" key="3">
    <source>
        <dbReference type="ARBA" id="ARBA00022642"/>
    </source>
</evidence>
<dbReference type="Pfam" id="PF01467">
    <property type="entry name" value="CTP_transf_like"/>
    <property type="match status" value="1"/>
</dbReference>
<protein>
    <recommendedName>
        <fullName evidence="10">Probable nicotinate-nucleotide adenylyltransferase</fullName>
        <ecNumber evidence="10">2.7.7.18</ecNumber>
    </recommendedName>
    <alternativeName>
        <fullName evidence="10">Deamido-NAD(+) diphosphorylase</fullName>
    </alternativeName>
    <alternativeName>
        <fullName evidence="10">Deamido-NAD(+) pyrophosphorylase</fullName>
    </alternativeName>
    <alternativeName>
        <fullName evidence="10">Nicotinate mononucleotide adenylyltransferase</fullName>
        <shortName evidence="10">NaMN adenylyltransferase</shortName>
    </alternativeName>
</protein>
<dbReference type="GO" id="GO:0004515">
    <property type="term" value="F:nicotinate-nucleotide adenylyltransferase activity"/>
    <property type="evidence" value="ECO:0007669"/>
    <property type="project" value="UniProtKB-EC"/>
</dbReference>
<dbReference type="HAMAP" id="MF_00244">
    <property type="entry name" value="NaMN_adenylyltr"/>
    <property type="match status" value="1"/>
</dbReference>
<reference evidence="12 13" key="1">
    <citation type="submission" date="2021-01" db="EMBL/GenBank/DDBJ databases">
        <title>Genomic Encyclopedia of Type Strains, Phase IV (KMG-IV): sequencing the most valuable type-strain genomes for metagenomic binning, comparative biology and taxonomic classification.</title>
        <authorList>
            <person name="Goeker M."/>
        </authorList>
    </citation>
    <scope>NUCLEOTIDE SEQUENCE [LARGE SCALE GENOMIC DNA]</scope>
    <source>
        <strain evidence="12 13">DSM 25890</strain>
    </source>
</reference>
<evidence type="ECO:0000256" key="8">
    <source>
        <dbReference type="ARBA" id="ARBA00023027"/>
    </source>
</evidence>
<evidence type="ECO:0000256" key="2">
    <source>
        <dbReference type="ARBA" id="ARBA00005019"/>
    </source>
</evidence>
<accession>A0ABS2NSK0</accession>
<evidence type="ECO:0000259" key="11">
    <source>
        <dbReference type="Pfam" id="PF01467"/>
    </source>
</evidence>
<dbReference type="Proteomes" id="UP001314796">
    <property type="component" value="Unassembled WGS sequence"/>
</dbReference>
<organism evidence="12 13">
    <name type="scientific">Alkaliphilus hydrothermalis</name>
    <dbReference type="NCBI Taxonomy" id="1482730"/>
    <lineage>
        <taxon>Bacteria</taxon>
        <taxon>Bacillati</taxon>
        <taxon>Bacillota</taxon>
        <taxon>Clostridia</taxon>
        <taxon>Peptostreptococcales</taxon>
        <taxon>Natronincolaceae</taxon>
        <taxon>Alkaliphilus</taxon>
    </lineage>
</organism>
<keyword evidence="5 10" id="KW-0548">Nucleotidyltransferase</keyword>
<dbReference type="NCBIfam" id="TIGR00482">
    <property type="entry name" value="nicotinate (nicotinamide) nucleotide adenylyltransferase"/>
    <property type="match status" value="1"/>
</dbReference>
<keyword evidence="3 10" id="KW-0662">Pyridine nucleotide biosynthesis</keyword>
<comment type="pathway">
    <text evidence="2 10">Cofactor biosynthesis; NAD(+) biosynthesis; deamido-NAD(+) from nicotinate D-ribonucleotide: step 1/1.</text>
</comment>
<comment type="function">
    <text evidence="1 10">Catalyzes the reversible adenylation of nicotinate mononucleotide (NaMN) to nicotinic acid adenine dinucleotide (NaAD).</text>
</comment>
<dbReference type="PANTHER" id="PTHR39321:SF3">
    <property type="entry name" value="PHOSPHOPANTETHEINE ADENYLYLTRANSFERASE"/>
    <property type="match status" value="1"/>
</dbReference>
<evidence type="ECO:0000256" key="6">
    <source>
        <dbReference type="ARBA" id="ARBA00022741"/>
    </source>
</evidence>
<evidence type="ECO:0000256" key="4">
    <source>
        <dbReference type="ARBA" id="ARBA00022679"/>
    </source>
</evidence>
<proteinExistence type="inferred from homology"/>
<comment type="similarity">
    <text evidence="10">Belongs to the NadD family.</text>
</comment>
<dbReference type="InterPro" id="IPR005248">
    <property type="entry name" value="NadD/NMNAT"/>
</dbReference>
<evidence type="ECO:0000313" key="13">
    <source>
        <dbReference type="Proteomes" id="UP001314796"/>
    </source>
</evidence>
<dbReference type="Gene3D" id="3.40.50.620">
    <property type="entry name" value="HUPs"/>
    <property type="match status" value="1"/>
</dbReference>
<dbReference type="NCBIfam" id="NF000840">
    <property type="entry name" value="PRK00071.1-3"/>
    <property type="match status" value="1"/>
</dbReference>
<dbReference type="CDD" id="cd02165">
    <property type="entry name" value="NMNAT"/>
    <property type="match status" value="1"/>
</dbReference>
<evidence type="ECO:0000256" key="1">
    <source>
        <dbReference type="ARBA" id="ARBA00002324"/>
    </source>
</evidence>
<dbReference type="RefSeq" id="WP_204403443.1">
    <property type="nucleotide sequence ID" value="NZ_JAFBEE010000018.1"/>
</dbReference>
<keyword evidence="8 10" id="KW-0520">NAD</keyword>
<evidence type="ECO:0000313" key="12">
    <source>
        <dbReference type="EMBL" id="MBM7615816.1"/>
    </source>
</evidence>
<comment type="catalytic activity">
    <reaction evidence="9 10">
        <text>nicotinate beta-D-ribonucleotide + ATP + H(+) = deamido-NAD(+) + diphosphate</text>
        <dbReference type="Rhea" id="RHEA:22860"/>
        <dbReference type="ChEBI" id="CHEBI:15378"/>
        <dbReference type="ChEBI" id="CHEBI:30616"/>
        <dbReference type="ChEBI" id="CHEBI:33019"/>
        <dbReference type="ChEBI" id="CHEBI:57502"/>
        <dbReference type="ChEBI" id="CHEBI:58437"/>
        <dbReference type="EC" id="2.7.7.18"/>
    </reaction>
</comment>
<keyword evidence="4 10" id="KW-0808">Transferase</keyword>
<evidence type="ECO:0000256" key="9">
    <source>
        <dbReference type="ARBA" id="ARBA00048721"/>
    </source>
</evidence>
<dbReference type="InterPro" id="IPR004821">
    <property type="entry name" value="Cyt_trans-like"/>
</dbReference>
<dbReference type="SUPFAM" id="SSF52374">
    <property type="entry name" value="Nucleotidylyl transferase"/>
    <property type="match status" value="1"/>
</dbReference>
<feature type="domain" description="Cytidyltransferase-like" evidence="11">
    <location>
        <begin position="17"/>
        <end position="186"/>
    </location>
</feature>
<keyword evidence="13" id="KW-1185">Reference proteome</keyword>
<dbReference type="EC" id="2.7.7.18" evidence="10"/>
<evidence type="ECO:0000256" key="5">
    <source>
        <dbReference type="ARBA" id="ARBA00022695"/>
    </source>
</evidence>
<keyword evidence="6 10" id="KW-0547">Nucleotide-binding</keyword>
<keyword evidence="7 10" id="KW-0067">ATP-binding</keyword>
<dbReference type="EMBL" id="JAFBEE010000018">
    <property type="protein sequence ID" value="MBM7615816.1"/>
    <property type="molecule type" value="Genomic_DNA"/>
</dbReference>
<dbReference type="PANTHER" id="PTHR39321">
    <property type="entry name" value="NICOTINATE-NUCLEOTIDE ADENYLYLTRANSFERASE-RELATED"/>
    <property type="match status" value="1"/>
</dbReference>
<evidence type="ECO:0000256" key="7">
    <source>
        <dbReference type="ARBA" id="ARBA00022840"/>
    </source>
</evidence>
<dbReference type="InterPro" id="IPR014729">
    <property type="entry name" value="Rossmann-like_a/b/a_fold"/>
</dbReference>
<comment type="caution">
    <text evidence="12">The sequence shown here is derived from an EMBL/GenBank/DDBJ whole genome shotgun (WGS) entry which is preliminary data.</text>
</comment>
<sequence>MKILKKGEVSQIKRIGILGGTFDPIHNGHLFIAEMALEDLQLDEVVFIPNRRSPHKLGVQVTEAYHRLIMTEIATIDNGKFTVTPMEIQREGPSYTIDTIHQLHKEFPENASFYFITGSDVLMDIQLWRGYRELFQLIKFAVVTRGGFNNTELEDKILYLKNQYGAEILKIKIPNLEISSTDIRKRTNEGKSIKYLVPEGIGAYIRKHGLYLSQEE</sequence>
<name>A0ABS2NSK0_9FIRM</name>